<comment type="caution">
    <text evidence="9">The sequence shown here is derived from an EMBL/GenBank/DDBJ whole genome shotgun (WGS) entry which is preliminary data.</text>
</comment>
<dbReference type="GeneID" id="90531793"/>
<keyword evidence="3" id="KW-1003">Cell membrane</keyword>
<keyword evidence="10" id="KW-1185">Reference proteome</keyword>
<dbReference type="RefSeq" id="WP_066862331.1">
    <property type="nucleotide sequence ID" value="NZ_CABKVV010000012.1"/>
</dbReference>
<dbReference type="Gene3D" id="1.10.3720.10">
    <property type="entry name" value="MetI-like"/>
    <property type="match status" value="1"/>
</dbReference>
<keyword evidence="4 7" id="KW-0812">Transmembrane</keyword>
<evidence type="ECO:0000313" key="9">
    <source>
        <dbReference type="EMBL" id="MCQ4838945.1"/>
    </source>
</evidence>
<protein>
    <submittedName>
        <fullName evidence="9">Carbohydrate ABC transporter permease</fullName>
    </submittedName>
</protein>
<evidence type="ECO:0000256" key="6">
    <source>
        <dbReference type="ARBA" id="ARBA00023136"/>
    </source>
</evidence>
<dbReference type="PANTHER" id="PTHR43744:SF12">
    <property type="entry name" value="ABC TRANSPORTER PERMEASE PROTEIN MG189-RELATED"/>
    <property type="match status" value="1"/>
</dbReference>
<feature type="domain" description="ABC transmembrane type-1" evidence="8">
    <location>
        <begin position="71"/>
        <end position="262"/>
    </location>
</feature>
<keyword evidence="6 7" id="KW-0472">Membrane</keyword>
<name>A0ABT1RW89_9FIRM</name>
<evidence type="ECO:0000256" key="4">
    <source>
        <dbReference type="ARBA" id="ARBA00022692"/>
    </source>
</evidence>
<feature type="transmembrane region" description="Helical" evidence="7">
    <location>
        <begin position="244"/>
        <end position="262"/>
    </location>
</feature>
<evidence type="ECO:0000256" key="3">
    <source>
        <dbReference type="ARBA" id="ARBA00022475"/>
    </source>
</evidence>
<dbReference type="InterPro" id="IPR000515">
    <property type="entry name" value="MetI-like"/>
</dbReference>
<evidence type="ECO:0000313" key="10">
    <source>
        <dbReference type="Proteomes" id="UP001524473"/>
    </source>
</evidence>
<evidence type="ECO:0000256" key="1">
    <source>
        <dbReference type="ARBA" id="ARBA00004651"/>
    </source>
</evidence>
<dbReference type="Pfam" id="PF00528">
    <property type="entry name" value="BPD_transp_1"/>
    <property type="match status" value="1"/>
</dbReference>
<dbReference type="SUPFAM" id="SSF161098">
    <property type="entry name" value="MetI-like"/>
    <property type="match status" value="1"/>
</dbReference>
<keyword evidence="2 7" id="KW-0813">Transport</keyword>
<evidence type="ECO:0000259" key="8">
    <source>
        <dbReference type="PROSITE" id="PS50928"/>
    </source>
</evidence>
<feature type="transmembrane region" description="Helical" evidence="7">
    <location>
        <begin position="70"/>
        <end position="94"/>
    </location>
</feature>
<proteinExistence type="inferred from homology"/>
<dbReference type="Proteomes" id="UP001524473">
    <property type="component" value="Unassembled WGS sequence"/>
</dbReference>
<accession>A0ABT1RW89</accession>
<organism evidence="9 10">
    <name type="scientific">Neglectibacter timonensis</name>
    <dbReference type="NCBI Taxonomy" id="1776382"/>
    <lineage>
        <taxon>Bacteria</taxon>
        <taxon>Bacillati</taxon>
        <taxon>Bacillota</taxon>
        <taxon>Clostridia</taxon>
        <taxon>Eubacteriales</taxon>
        <taxon>Oscillospiraceae</taxon>
        <taxon>Neglectibacter</taxon>
    </lineage>
</organism>
<feature type="transmembrane region" description="Helical" evidence="7">
    <location>
        <begin position="191"/>
        <end position="208"/>
    </location>
</feature>
<feature type="transmembrane region" description="Helical" evidence="7">
    <location>
        <begin position="139"/>
        <end position="158"/>
    </location>
</feature>
<evidence type="ECO:0000256" key="7">
    <source>
        <dbReference type="RuleBase" id="RU363032"/>
    </source>
</evidence>
<sequence length="277" mass="30726">MAGLKKFVTRFFMYLVLVFTVVVSVFPILWVIISSFKTNAQILSSPFTLPTSISFDAYAYLFTKYNFLGYALNSLIVSVVSTFVSLLFYAMGAYVIAKFNFPGKNLFYVLFAMTLLVPGQSKAQPIFALIMNLNLYDNIWGLTLVYLSGGMAMSMFILKAAFMSVPKSLDEAAELEGAGFFRRFWSINLPLTKSGLSTAGILMFLGNWNEYFYASLLTSSDKNRTLPIALQFFNEAFSYDYTKLFAALTVVVLPGIILYACAQEQVQASVAASGVKG</sequence>
<evidence type="ECO:0000256" key="2">
    <source>
        <dbReference type="ARBA" id="ARBA00022448"/>
    </source>
</evidence>
<dbReference type="EMBL" id="JANFZH010000005">
    <property type="protein sequence ID" value="MCQ4838945.1"/>
    <property type="molecule type" value="Genomic_DNA"/>
</dbReference>
<feature type="transmembrane region" description="Helical" evidence="7">
    <location>
        <begin position="12"/>
        <end position="33"/>
    </location>
</feature>
<reference evidence="9 10" key="1">
    <citation type="submission" date="2022-06" db="EMBL/GenBank/DDBJ databases">
        <title>Isolation of gut microbiota from human fecal samples.</title>
        <authorList>
            <person name="Pamer E.G."/>
            <person name="Barat B."/>
            <person name="Waligurski E."/>
            <person name="Medina S."/>
            <person name="Paddock L."/>
            <person name="Mostad J."/>
        </authorList>
    </citation>
    <scope>NUCLEOTIDE SEQUENCE [LARGE SCALE GENOMIC DNA]</scope>
    <source>
        <strain evidence="9 10">DFI.9.73</strain>
    </source>
</reference>
<comment type="similarity">
    <text evidence="7">Belongs to the binding-protein-dependent transport system permease family.</text>
</comment>
<dbReference type="InterPro" id="IPR035906">
    <property type="entry name" value="MetI-like_sf"/>
</dbReference>
<dbReference type="PROSITE" id="PS50928">
    <property type="entry name" value="ABC_TM1"/>
    <property type="match status" value="1"/>
</dbReference>
<evidence type="ECO:0000256" key="5">
    <source>
        <dbReference type="ARBA" id="ARBA00022989"/>
    </source>
</evidence>
<keyword evidence="5 7" id="KW-1133">Transmembrane helix</keyword>
<comment type="subcellular location">
    <subcellularLocation>
        <location evidence="1 7">Cell membrane</location>
        <topology evidence="1 7">Multi-pass membrane protein</topology>
    </subcellularLocation>
</comment>
<dbReference type="CDD" id="cd06261">
    <property type="entry name" value="TM_PBP2"/>
    <property type="match status" value="1"/>
</dbReference>
<dbReference type="PANTHER" id="PTHR43744">
    <property type="entry name" value="ABC TRANSPORTER PERMEASE PROTEIN MG189-RELATED-RELATED"/>
    <property type="match status" value="1"/>
</dbReference>
<gene>
    <name evidence="9" type="ORF">NE695_03325</name>
</gene>